<feature type="signal peptide" evidence="2">
    <location>
        <begin position="1"/>
        <end position="23"/>
    </location>
</feature>
<accession>A0A061EDI3</accession>
<dbReference type="InParanoid" id="A0A061EDI3"/>
<dbReference type="Gramene" id="EOY00339">
    <property type="protein sequence ID" value="EOY00339"/>
    <property type="gene ID" value="TCM_010190"/>
</dbReference>
<evidence type="ECO:0000313" key="4">
    <source>
        <dbReference type="Proteomes" id="UP000026915"/>
    </source>
</evidence>
<sequence length="67" mass="6887">MGSLIKATISAACFATLIIVVGAEMDMPPGMVMPPAPTPNVSNLVSPSVVIGFLTLIVTVFVVTERA</sequence>
<evidence type="ECO:0000313" key="3">
    <source>
        <dbReference type="EMBL" id="EOY00339.1"/>
    </source>
</evidence>
<protein>
    <recommendedName>
        <fullName evidence="5">Transmembrane protein</fullName>
    </recommendedName>
</protein>
<feature type="transmembrane region" description="Helical" evidence="1">
    <location>
        <begin position="46"/>
        <end position="64"/>
    </location>
</feature>
<keyword evidence="1" id="KW-0472">Membrane</keyword>
<name>A0A061EDI3_THECC</name>
<evidence type="ECO:0000256" key="1">
    <source>
        <dbReference type="SAM" id="Phobius"/>
    </source>
</evidence>
<gene>
    <name evidence="3" type="ORF">TCM_010190</name>
</gene>
<evidence type="ECO:0008006" key="5">
    <source>
        <dbReference type="Google" id="ProtNLM"/>
    </source>
</evidence>
<feature type="chain" id="PRO_5001596866" description="Transmembrane protein" evidence="2">
    <location>
        <begin position="24"/>
        <end position="67"/>
    </location>
</feature>
<proteinExistence type="predicted"/>
<dbReference type="EMBL" id="CM001880">
    <property type="protein sequence ID" value="EOY00339.1"/>
    <property type="molecule type" value="Genomic_DNA"/>
</dbReference>
<keyword evidence="1" id="KW-0812">Transmembrane</keyword>
<reference evidence="3 4" key="1">
    <citation type="journal article" date="2013" name="Genome Biol.">
        <title>The genome sequence of the most widely cultivated cacao type and its use to identify candidate genes regulating pod color.</title>
        <authorList>
            <person name="Motamayor J.C."/>
            <person name="Mockaitis K."/>
            <person name="Schmutz J."/>
            <person name="Haiminen N."/>
            <person name="Iii D.L."/>
            <person name="Cornejo O."/>
            <person name="Findley S.D."/>
            <person name="Zheng P."/>
            <person name="Utro F."/>
            <person name="Royaert S."/>
            <person name="Saski C."/>
            <person name="Jenkins J."/>
            <person name="Podicheti R."/>
            <person name="Zhao M."/>
            <person name="Scheffler B.E."/>
            <person name="Stack J.C."/>
            <person name="Feltus F.A."/>
            <person name="Mustiga G.M."/>
            <person name="Amores F."/>
            <person name="Phillips W."/>
            <person name="Marelli J.P."/>
            <person name="May G.D."/>
            <person name="Shapiro H."/>
            <person name="Ma J."/>
            <person name="Bustamante C.D."/>
            <person name="Schnell R.J."/>
            <person name="Main D."/>
            <person name="Gilbert D."/>
            <person name="Parida L."/>
            <person name="Kuhn D.N."/>
        </authorList>
    </citation>
    <scope>NUCLEOTIDE SEQUENCE [LARGE SCALE GENOMIC DNA]</scope>
    <source>
        <strain evidence="4">cv. Matina 1-6</strain>
    </source>
</reference>
<dbReference type="AlphaFoldDB" id="A0A061EDI3"/>
<keyword evidence="2" id="KW-0732">Signal</keyword>
<keyword evidence="4" id="KW-1185">Reference proteome</keyword>
<organism evidence="3 4">
    <name type="scientific">Theobroma cacao</name>
    <name type="common">Cacao</name>
    <name type="synonym">Cocoa</name>
    <dbReference type="NCBI Taxonomy" id="3641"/>
    <lineage>
        <taxon>Eukaryota</taxon>
        <taxon>Viridiplantae</taxon>
        <taxon>Streptophyta</taxon>
        <taxon>Embryophyta</taxon>
        <taxon>Tracheophyta</taxon>
        <taxon>Spermatophyta</taxon>
        <taxon>Magnoliopsida</taxon>
        <taxon>eudicotyledons</taxon>
        <taxon>Gunneridae</taxon>
        <taxon>Pentapetalae</taxon>
        <taxon>rosids</taxon>
        <taxon>malvids</taxon>
        <taxon>Malvales</taxon>
        <taxon>Malvaceae</taxon>
        <taxon>Byttnerioideae</taxon>
        <taxon>Theobroma</taxon>
    </lineage>
</organism>
<dbReference type="HOGENOM" id="CLU_202808_0_0_1"/>
<evidence type="ECO:0000256" key="2">
    <source>
        <dbReference type="SAM" id="SignalP"/>
    </source>
</evidence>
<dbReference type="Proteomes" id="UP000026915">
    <property type="component" value="Chromosome 2"/>
</dbReference>
<keyword evidence="1" id="KW-1133">Transmembrane helix</keyword>